<evidence type="ECO:0000313" key="2">
    <source>
        <dbReference type="EMBL" id="GJT53431.1"/>
    </source>
</evidence>
<proteinExistence type="predicted"/>
<dbReference type="EMBL" id="BQNB010016586">
    <property type="protein sequence ID" value="GJT53431.1"/>
    <property type="molecule type" value="Genomic_DNA"/>
</dbReference>
<reference evidence="2" key="1">
    <citation type="journal article" date="2022" name="Int. J. Mol. Sci.">
        <title>Draft Genome of Tanacetum Coccineum: Genomic Comparison of Closely Related Tanacetum-Family Plants.</title>
        <authorList>
            <person name="Yamashiro T."/>
            <person name="Shiraishi A."/>
            <person name="Nakayama K."/>
            <person name="Satake H."/>
        </authorList>
    </citation>
    <scope>NUCLEOTIDE SEQUENCE</scope>
</reference>
<name>A0ABQ5ER21_9ASTR</name>
<dbReference type="SUPFAM" id="SSF50630">
    <property type="entry name" value="Acid proteases"/>
    <property type="match status" value="1"/>
</dbReference>
<reference evidence="2" key="2">
    <citation type="submission" date="2022-01" db="EMBL/GenBank/DDBJ databases">
        <authorList>
            <person name="Yamashiro T."/>
            <person name="Shiraishi A."/>
            <person name="Satake H."/>
            <person name="Nakayama K."/>
        </authorList>
    </citation>
    <scope>NUCLEOTIDE SEQUENCE</scope>
</reference>
<keyword evidence="2" id="KW-0695">RNA-directed DNA polymerase</keyword>
<keyword evidence="2" id="KW-0808">Transferase</keyword>
<feature type="compositionally biased region" description="Basic and acidic residues" evidence="1">
    <location>
        <begin position="21"/>
        <end position="32"/>
    </location>
</feature>
<dbReference type="CDD" id="cd00303">
    <property type="entry name" value="retropepsin_like"/>
    <property type="match status" value="1"/>
</dbReference>
<dbReference type="InterPro" id="IPR021109">
    <property type="entry name" value="Peptidase_aspartic_dom_sf"/>
</dbReference>
<organism evidence="2 3">
    <name type="scientific">Tanacetum coccineum</name>
    <dbReference type="NCBI Taxonomy" id="301880"/>
    <lineage>
        <taxon>Eukaryota</taxon>
        <taxon>Viridiplantae</taxon>
        <taxon>Streptophyta</taxon>
        <taxon>Embryophyta</taxon>
        <taxon>Tracheophyta</taxon>
        <taxon>Spermatophyta</taxon>
        <taxon>Magnoliopsida</taxon>
        <taxon>eudicotyledons</taxon>
        <taxon>Gunneridae</taxon>
        <taxon>Pentapetalae</taxon>
        <taxon>asterids</taxon>
        <taxon>campanulids</taxon>
        <taxon>Asterales</taxon>
        <taxon>Asteraceae</taxon>
        <taxon>Asteroideae</taxon>
        <taxon>Anthemideae</taxon>
        <taxon>Anthemidinae</taxon>
        <taxon>Tanacetum</taxon>
    </lineage>
</organism>
<gene>
    <name evidence="2" type="ORF">Tco_0988485</name>
</gene>
<dbReference type="PANTHER" id="PTHR15503">
    <property type="entry name" value="LDOC1 RELATED"/>
    <property type="match status" value="1"/>
</dbReference>
<feature type="region of interest" description="Disordered" evidence="1">
    <location>
        <begin position="1"/>
        <end position="73"/>
    </location>
</feature>
<dbReference type="PANTHER" id="PTHR15503:SF45">
    <property type="entry name" value="RNA-DIRECTED DNA POLYMERASE HOMOLOG"/>
    <property type="match status" value="1"/>
</dbReference>
<evidence type="ECO:0000256" key="1">
    <source>
        <dbReference type="SAM" id="MobiDB-lite"/>
    </source>
</evidence>
<feature type="compositionally biased region" description="Basic and acidic residues" evidence="1">
    <location>
        <begin position="265"/>
        <end position="277"/>
    </location>
</feature>
<keyword evidence="3" id="KW-1185">Reference proteome</keyword>
<feature type="compositionally biased region" description="Low complexity" evidence="1">
    <location>
        <begin position="45"/>
        <end position="64"/>
    </location>
</feature>
<evidence type="ECO:0000313" key="3">
    <source>
        <dbReference type="Proteomes" id="UP001151760"/>
    </source>
</evidence>
<dbReference type="Proteomes" id="UP001151760">
    <property type="component" value="Unassembled WGS sequence"/>
</dbReference>
<protein>
    <submittedName>
        <fullName evidence="2">Reverse transcriptase domain-containing protein</fullName>
    </submittedName>
</protein>
<keyword evidence="2" id="KW-0548">Nucleotidyltransferase</keyword>
<dbReference type="InterPro" id="IPR032567">
    <property type="entry name" value="RTL1-rel"/>
</dbReference>
<dbReference type="Gene3D" id="2.40.70.10">
    <property type="entry name" value="Acid Proteases"/>
    <property type="match status" value="1"/>
</dbReference>
<dbReference type="GO" id="GO:0003964">
    <property type="term" value="F:RNA-directed DNA polymerase activity"/>
    <property type="evidence" value="ECO:0007669"/>
    <property type="project" value="UniProtKB-KW"/>
</dbReference>
<feature type="region of interest" description="Disordered" evidence="1">
    <location>
        <begin position="255"/>
        <end position="282"/>
    </location>
</feature>
<dbReference type="Pfam" id="PF08284">
    <property type="entry name" value="RVP_2"/>
    <property type="match status" value="1"/>
</dbReference>
<sequence>MVSTMMTHKACRRTTATRGGGRSEQDGREGERSGGQVSGRGSQRGGQDVQESDQGSQGSSQGNGANRGGGGVPDFATIIAQQLQNLLPTIVAQGNVRTMNNGRGGCSYKEFIACNSKAYDGKGGAIVYTRWIEKMESVQDISGCRENRKVKYTAGSLIGELCPYNEMQKLETEFWCHAMVRAGHAAYTDRFHKLARLDPLLVTPESKKIKRYIYGIALQIHATVAATKLTTIQSAVQKAGMLTDETIRNGALKKITENRGNSGEPSRDGKARDDNKRSKTGRVFARVINHVKKEYTGAAPKAGPRIVTPVNARNSTTARGACFECRGTDHYKAAYPRLNRAPRPGGNHPNQVMAIEGGQGRENNGNQARGGAFMMGAEEAHQDPNIMTGTFILNNHYATTLFDSGADYSFVFTTFTPLLDLEPSDLGFSYEIEIASGQLVKINKVIRDYKLEIEGHIFDIDLIPFGHGSFDVIVGIDWLSRHKAEIVCHEKVVRIPLPNGEILRVLGEKPEEKMRHLMSVKAEVQKLEYIVIVRNFPEAFIDDLSGLPPS</sequence>
<comment type="caution">
    <text evidence="2">The sequence shown here is derived from an EMBL/GenBank/DDBJ whole genome shotgun (WGS) entry which is preliminary data.</text>
</comment>
<accession>A0ABQ5ER21</accession>